<keyword evidence="2" id="KW-0812">Transmembrane</keyword>
<gene>
    <name evidence="3" type="ORF">TWF694_001802</name>
</gene>
<evidence type="ECO:0000313" key="3">
    <source>
        <dbReference type="EMBL" id="KAK6535340.1"/>
    </source>
</evidence>
<protein>
    <submittedName>
        <fullName evidence="3">Uncharacterized protein</fullName>
    </submittedName>
</protein>
<name>A0AAV9X3Y7_9PEZI</name>
<feature type="compositionally biased region" description="Low complexity" evidence="1">
    <location>
        <begin position="171"/>
        <end position="200"/>
    </location>
</feature>
<feature type="region of interest" description="Disordered" evidence="1">
    <location>
        <begin position="95"/>
        <end position="126"/>
    </location>
</feature>
<evidence type="ECO:0000313" key="4">
    <source>
        <dbReference type="Proteomes" id="UP001365542"/>
    </source>
</evidence>
<evidence type="ECO:0000256" key="2">
    <source>
        <dbReference type="SAM" id="Phobius"/>
    </source>
</evidence>
<organism evidence="3 4">
    <name type="scientific">Orbilia ellipsospora</name>
    <dbReference type="NCBI Taxonomy" id="2528407"/>
    <lineage>
        <taxon>Eukaryota</taxon>
        <taxon>Fungi</taxon>
        <taxon>Dikarya</taxon>
        <taxon>Ascomycota</taxon>
        <taxon>Pezizomycotina</taxon>
        <taxon>Orbiliomycetes</taxon>
        <taxon>Orbiliales</taxon>
        <taxon>Orbiliaceae</taxon>
        <taxon>Orbilia</taxon>
    </lineage>
</organism>
<proteinExistence type="predicted"/>
<evidence type="ECO:0000256" key="1">
    <source>
        <dbReference type="SAM" id="MobiDB-lite"/>
    </source>
</evidence>
<sequence>MDVFASGFATNFPSALNSPSHRNTQIPTSPTPPTIHLLCLFSLLFNSFISPVTSQSVNFQPCASHCGLEIILLGKGAVQQAEKWCGGFGVTLEQTTTTSPPPVVEETPVPTVEPQSSSVFTSTIENVPVESSSSTSAALESTTSTVSSSFTTMITQQPGSSQPTGSDNAPVSQSSSTSVLSTNTQLATAAATPPQTQQSNSGDSFGGLSRSDKITLGTAITFGVLGTVLAVIGLRYMARQHSFNKRHERG</sequence>
<keyword evidence="2" id="KW-0472">Membrane</keyword>
<dbReference type="AlphaFoldDB" id="A0AAV9X3Y7"/>
<accession>A0AAV9X3Y7</accession>
<dbReference type="Proteomes" id="UP001365542">
    <property type="component" value="Unassembled WGS sequence"/>
</dbReference>
<feature type="compositionally biased region" description="Polar residues" evidence="1">
    <location>
        <begin position="154"/>
        <end position="170"/>
    </location>
</feature>
<dbReference type="EMBL" id="JAVHJO010000010">
    <property type="protein sequence ID" value="KAK6535340.1"/>
    <property type="molecule type" value="Genomic_DNA"/>
</dbReference>
<comment type="caution">
    <text evidence="3">The sequence shown here is derived from an EMBL/GenBank/DDBJ whole genome shotgun (WGS) entry which is preliminary data.</text>
</comment>
<keyword evidence="2" id="KW-1133">Transmembrane helix</keyword>
<reference evidence="3 4" key="1">
    <citation type="submission" date="2019-10" db="EMBL/GenBank/DDBJ databases">
        <authorList>
            <person name="Palmer J.M."/>
        </authorList>
    </citation>
    <scope>NUCLEOTIDE SEQUENCE [LARGE SCALE GENOMIC DNA]</scope>
    <source>
        <strain evidence="3 4">TWF694</strain>
    </source>
</reference>
<feature type="compositionally biased region" description="Low complexity" evidence="1">
    <location>
        <begin position="95"/>
        <end position="116"/>
    </location>
</feature>
<keyword evidence="4" id="KW-1185">Reference proteome</keyword>
<feature type="transmembrane region" description="Helical" evidence="2">
    <location>
        <begin position="214"/>
        <end position="237"/>
    </location>
</feature>
<feature type="region of interest" description="Disordered" evidence="1">
    <location>
        <begin position="154"/>
        <end position="206"/>
    </location>
</feature>